<keyword evidence="2" id="KW-1185">Reference proteome</keyword>
<organism evidence="1 2">
    <name type="scientific">Aspergillus pseudocaelatus</name>
    <dbReference type="NCBI Taxonomy" id="1825620"/>
    <lineage>
        <taxon>Eukaryota</taxon>
        <taxon>Fungi</taxon>
        <taxon>Dikarya</taxon>
        <taxon>Ascomycota</taxon>
        <taxon>Pezizomycotina</taxon>
        <taxon>Eurotiomycetes</taxon>
        <taxon>Eurotiomycetidae</taxon>
        <taxon>Eurotiales</taxon>
        <taxon>Aspergillaceae</taxon>
        <taxon>Aspergillus</taxon>
        <taxon>Aspergillus subgen. Circumdati</taxon>
    </lineage>
</organism>
<sequence>MHHNVHKVKRHRQDSSLTFTPSSQILTIHTHHPRTQDYLEIPQLLKGDSNASLLCGLKSVDDIDEISKSDLITVILFKIYSCNKDYSRIEKLFDPLQQPKHPQLLHLLPYFWSLKEDGDESQHWSEGVELVSSSLKTALHQLTDINLECLENLTNKRNMDELYHYVYFNRKGEPKGISALENSDQDQVLAFRQFMECTFGHEYDEAEKSFNQGDTS</sequence>
<accession>A0ABQ6X2F6</accession>
<gene>
    <name evidence="1" type="ORF">BDV36DRAFT_290146</name>
</gene>
<evidence type="ECO:0000313" key="1">
    <source>
        <dbReference type="EMBL" id="KAE8423463.1"/>
    </source>
</evidence>
<dbReference type="EMBL" id="ML735688">
    <property type="protein sequence ID" value="KAE8423463.1"/>
    <property type="molecule type" value="Genomic_DNA"/>
</dbReference>
<protein>
    <submittedName>
        <fullName evidence="1">Uncharacterized protein</fullName>
    </submittedName>
</protein>
<name>A0ABQ6X2F6_9EURO</name>
<proteinExistence type="predicted"/>
<dbReference type="Proteomes" id="UP000325395">
    <property type="component" value="Unassembled WGS sequence"/>
</dbReference>
<reference evidence="1 2" key="1">
    <citation type="submission" date="2019-04" db="EMBL/GenBank/DDBJ databases">
        <authorList>
            <consortium name="DOE Joint Genome Institute"/>
            <person name="Mondo S."/>
            <person name="Kjaerbolling I."/>
            <person name="Vesth T."/>
            <person name="Frisvad J.C."/>
            <person name="Nybo J.L."/>
            <person name="Theobald S."/>
            <person name="Kildgaard S."/>
            <person name="Isbrandt T."/>
            <person name="Kuo A."/>
            <person name="Sato A."/>
            <person name="Lyhne E.K."/>
            <person name="Kogle M.E."/>
            <person name="Wiebenga A."/>
            <person name="Kun R.S."/>
            <person name="Lubbers R.J."/>
            <person name="Makela M.R."/>
            <person name="Barry K."/>
            <person name="Chovatia M."/>
            <person name="Clum A."/>
            <person name="Daum C."/>
            <person name="Haridas S."/>
            <person name="He G."/>
            <person name="LaButti K."/>
            <person name="Lipzen A."/>
            <person name="Riley R."/>
            <person name="Salamov A."/>
            <person name="Simmons B.A."/>
            <person name="Magnuson J.K."/>
            <person name="Henrissat B."/>
            <person name="Mortensen U.H."/>
            <person name="Larsen T.O."/>
            <person name="Devries R.P."/>
            <person name="Grigoriev I.V."/>
            <person name="Machida M."/>
            <person name="Baker S.E."/>
            <person name="Andersen M.R."/>
            <person name="Cantor M.N."/>
            <person name="Hua S.X."/>
        </authorList>
    </citation>
    <scope>NUCLEOTIDE SEQUENCE [LARGE SCALE GENOMIC DNA]</scope>
    <source>
        <strain evidence="1 2">CBS 117616</strain>
    </source>
</reference>
<evidence type="ECO:0000313" key="2">
    <source>
        <dbReference type="Proteomes" id="UP000325395"/>
    </source>
</evidence>